<organism evidence="1 2">
    <name type="scientific">Bosea vestrisii</name>
    <dbReference type="NCBI Taxonomy" id="151416"/>
    <lineage>
        <taxon>Bacteria</taxon>
        <taxon>Pseudomonadati</taxon>
        <taxon>Pseudomonadota</taxon>
        <taxon>Alphaproteobacteria</taxon>
        <taxon>Hyphomicrobiales</taxon>
        <taxon>Boseaceae</taxon>
        <taxon>Bosea</taxon>
    </lineage>
</organism>
<dbReference type="RefSeq" id="WP_377007222.1">
    <property type="nucleotide sequence ID" value="NZ_JBHSLV010000011.1"/>
</dbReference>
<sequence length="301" mass="32032">MLGRDFDSNDAQRLQGCAASPATAMMPGRGGRAAGIAARQARAIAAGALIAGALACAAPSAASAREMRLRYDVTVLGGVTLGEIEVTSLLDRAGYRIEIRTRPYRPAQLVGAAEQTGKVEGRWGRSGPEPRLYAANGSWRGRAYVSEMHYPRGVPTIRRQEPSNEDREAVPPELIRGTVDSLSGVAGMLKKVAESEACDGSTAIYDGRRRSVAVMTSSARVQVSDQGPLNGRGLRCGFTVRTIAGFRHDDDREAAMRPLKGSVLIGLREGGEFPVPVRFEVETRWFGTVAVQLAGPPVAAD</sequence>
<evidence type="ECO:0000313" key="2">
    <source>
        <dbReference type="Proteomes" id="UP001596104"/>
    </source>
</evidence>
<accession>A0ABW0H8H3</accession>
<protein>
    <submittedName>
        <fullName evidence="1">DUF3108 domain-containing protein</fullName>
    </submittedName>
</protein>
<comment type="caution">
    <text evidence="1">The sequence shown here is derived from an EMBL/GenBank/DDBJ whole genome shotgun (WGS) entry which is preliminary data.</text>
</comment>
<dbReference type="InterPro" id="IPR021457">
    <property type="entry name" value="DUF3108"/>
</dbReference>
<keyword evidence="2" id="KW-1185">Reference proteome</keyword>
<name>A0ABW0H8H3_9HYPH</name>
<gene>
    <name evidence="1" type="ORF">ACFPPC_07295</name>
</gene>
<dbReference type="Proteomes" id="UP001596104">
    <property type="component" value="Unassembled WGS sequence"/>
</dbReference>
<reference evidence="2" key="1">
    <citation type="journal article" date="2019" name="Int. J. Syst. Evol. Microbiol.">
        <title>The Global Catalogue of Microorganisms (GCM) 10K type strain sequencing project: providing services to taxonomists for standard genome sequencing and annotation.</title>
        <authorList>
            <consortium name="The Broad Institute Genomics Platform"/>
            <consortium name="The Broad Institute Genome Sequencing Center for Infectious Disease"/>
            <person name="Wu L."/>
            <person name="Ma J."/>
        </authorList>
    </citation>
    <scope>NUCLEOTIDE SEQUENCE [LARGE SCALE GENOMIC DNA]</scope>
    <source>
        <strain evidence="2">CGMCC 1.16326</strain>
    </source>
</reference>
<proteinExistence type="predicted"/>
<evidence type="ECO:0000313" key="1">
    <source>
        <dbReference type="EMBL" id="MFC5392444.1"/>
    </source>
</evidence>
<dbReference type="EMBL" id="JBHSLV010000011">
    <property type="protein sequence ID" value="MFC5392444.1"/>
    <property type="molecule type" value="Genomic_DNA"/>
</dbReference>
<dbReference type="Pfam" id="PF11306">
    <property type="entry name" value="DUF3108"/>
    <property type="match status" value="1"/>
</dbReference>